<dbReference type="PANTHER" id="PTHR42914:SF1">
    <property type="entry name" value="7-CYANO-7-DEAZAGUANINE SYNTHASE"/>
    <property type="match status" value="1"/>
</dbReference>
<comment type="similarity">
    <text evidence="7 10">Belongs to the QueC family.</text>
</comment>
<comment type="pathway">
    <text evidence="1 10">Purine metabolism; 7-cyano-7-deazaguanine biosynthesis.</text>
</comment>
<protein>
    <recommendedName>
        <fullName evidence="8 10">7-cyano-7-deazaguanine synthase</fullName>
        <ecNumber evidence="8 10">6.3.4.20</ecNumber>
    </recommendedName>
    <alternativeName>
        <fullName evidence="10">7-cyano-7-carbaguanine synthase</fullName>
    </alternativeName>
    <alternativeName>
        <fullName evidence="10">PreQ(0) synthase</fullName>
    </alternativeName>
    <alternativeName>
        <fullName evidence="10">Queuosine biosynthesis protein QueC</fullName>
    </alternativeName>
</protein>
<evidence type="ECO:0000256" key="10">
    <source>
        <dbReference type="HAMAP-Rule" id="MF_01633"/>
    </source>
</evidence>
<dbReference type="NCBIfam" id="TIGR00364">
    <property type="entry name" value="7-cyano-7-deazaguanine synthase QueC"/>
    <property type="match status" value="1"/>
</dbReference>
<name>A0A023CXJ4_9LACO</name>
<dbReference type="OrthoDB" id="9789567at2"/>
<dbReference type="AlphaFoldDB" id="A0A023CXJ4"/>
<comment type="catalytic activity">
    <reaction evidence="9 10">
        <text>7-carboxy-7-carbaguanine + NH4(+) + 2 ATP = 7-cyano-7-carbaguanine + 2 AMP + 2 diphosphate + 2 H(+)</text>
        <dbReference type="Rhea" id="RHEA:27982"/>
        <dbReference type="ChEBI" id="CHEBI:15378"/>
        <dbReference type="ChEBI" id="CHEBI:28938"/>
        <dbReference type="ChEBI" id="CHEBI:30616"/>
        <dbReference type="ChEBI" id="CHEBI:33019"/>
        <dbReference type="ChEBI" id="CHEBI:45075"/>
        <dbReference type="ChEBI" id="CHEBI:61036"/>
        <dbReference type="ChEBI" id="CHEBI:456215"/>
        <dbReference type="EC" id="6.3.4.20"/>
    </reaction>
</comment>
<keyword evidence="3 10" id="KW-0479">Metal-binding</keyword>
<dbReference type="CDD" id="cd01995">
    <property type="entry name" value="QueC-like"/>
    <property type="match status" value="1"/>
</dbReference>
<keyword evidence="2 10" id="KW-0436">Ligase</keyword>
<dbReference type="HAMAP" id="MF_01633">
    <property type="entry name" value="QueC"/>
    <property type="match status" value="1"/>
</dbReference>
<dbReference type="Gene3D" id="3.40.50.620">
    <property type="entry name" value="HUPs"/>
    <property type="match status" value="1"/>
</dbReference>
<dbReference type="EC" id="6.3.4.20" evidence="8 10"/>
<gene>
    <name evidence="10" type="primary">queC</name>
    <name evidence="11" type="ORF">FD15_GL000687</name>
</gene>
<feature type="binding site" evidence="10">
    <location>
        <position position="208"/>
    </location>
    <ligand>
        <name>Zn(2+)</name>
        <dbReference type="ChEBI" id="CHEBI:29105"/>
    </ligand>
</feature>
<dbReference type="Proteomes" id="UP000050961">
    <property type="component" value="Unassembled WGS sequence"/>
</dbReference>
<evidence type="ECO:0000256" key="8">
    <source>
        <dbReference type="ARBA" id="ARBA00039149"/>
    </source>
</evidence>
<keyword evidence="6 10" id="KW-0067">ATP-binding</keyword>
<dbReference type="STRING" id="1423806.FD15_GL000687"/>
<dbReference type="GO" id="GO:0008270">
    <property type="term" value="F:zinc ion binding"/>
    <property type="evidence" value="ECO:0007669"/>
    <property type="project" value="UniProtKB-UniRule"/>
</dbReference>
<comment type="cofactor">
    <cofactor evidence="10">
        <name>Zn(2+)</name>
        <dbReference type="ChEBI" id="CHEBI:29105"/>
    </cofactor>
    <text evidence="10">Binds 1 zinc ion per subunit.</text>
</comment>
<keyword evidence="4 10" id="KW-0547">Nucleotide-binding</keyword>
<reference evidence="11 12" key="1">
    <citation type="journal article" date="2015" name="Genome Announc.">
        <title>Expanding the biotechnology potential of lactobacilli through comparative genomics of 213 strains and associated genera.</title>
        <authorList>
            <person name="Sun Z."/>
            <person name="Harris H.M."/>
            <person name="McCann A."/>
            <person name="Guo C."/>
            <person name="Argimon S."/>
            <person name="Zhang W."/>
            <person name="Yang X."/>
            <person name="Jeffery I.B."/>
            <person name="Cooney J.C."/>
            <person name="Kagawa T.F."/>
            <person name="Liu W."/>
            <person name="Song Y."/>
            <person name="Salvetti E."/>
            <person name="Wrobel A."/>
            <person name="Rasinkangas P."/>
            <person name="Parkhill J."/>
            <person name="Rea M.C."/>
            <person name="O'Sullivan O."/>
            <person name="Ritari J."/>
            <person name="Douillard F.P."/>
            <person name="Paul Ross R."/>
            <person name="Yang R."/>
            <person name="Briner A.E."/>
            <person name="Felis G.E."/>
            <person name="de Vos W.M."/>
            <person name="Barrangou R."/>
            <person name="Klaenhammer T.R."/>
            <person name="Caufield P.W."/>
            <person name="Cui Y."/>
            <person name="Zhang H."/>
            <person name="O'Toole P.W."/>
        </authorList>
    </citation>
    <scope>NUCLEOTIDE SEQUENCE [LARGE SCALE GENOMIC DNA]</scope>
    <source>
        <strain evidence="11 12">DSM 21376</strain>
    </source>
</reference>
<comment type="subunit">
    <text evidence="10">Homodimer.</text>
</comment>
<feature type="binding site" evidence="10">
    <location>
        <position position="202"/>
    </location>
    <ligand>
        <name>Zn(2+)</name>
        <dbReference type="ChEBI" id="CHEBI:29105"/>
    </ligand>
</feature>
<feature type="binding site" evidence="10">
    <location>
        <begin position="7"/>
        <end position="17"/>
    </location>
    <ligand>
        <name>ATP</name>
        <dbReference type="ChEBI" id="CHEBI:30616"/>
    </ligand>
</feature>
<feature type="binding site" evidence="10">
    <location>
        <position position="194"/>
    </location>
    <ligand>
        <name>Zn(2+)</name>
        <dbReference type="ChEBI" id="CHEBI:29105"/>
    </ligand>
</feature>
<dbReference type="InterPro" id="IPR018317">
    <property type="entry name" value="QueC"/>
</dbReference>
<evidence type="ECO:0000256" key="2">
    <source>
        <dbReference type="ARBA" id="ARBA00022598"/>
    </source>
</evidence>
<keyword evidence="12" id="KW-1185">Reference proteome</keyword>
<dbReference type="GO" id="GO:0005524">
    <property type="term" value="F:ATP binding"/>
    <property type="evidence" value="ECO:0007669"/>
    <property type="project" value="UniProtKB-UniRule"/>
</dbReference>
<accession>A0A023CXJ4</accession>
<evidence type="ECO:0000313" key="12">
    <source>
        <dbReference type="Proteomes" id="UP000050961"/>
    </source>
</evidence>
<keyword evidence="10" id="KW-0671">Queuosine biosynthesis</keyword>
<comment type="caution">
    <text evidence="11">The sequence shown here is derived from an EMBL/GenBank/DDBJ whole genome shotgun (WGS) entry which is preliminary data.</text>
</comment>
<dbReference type="SUPFAM" id="SSF52402">
    <property type="entry name" value="Adenine nucleotide alpha hydrolases-like"/>
    <property type="match status" value="1"/>
</dbReference>
<dbReference type="InterPro" id="IPR014729">
    <property type="entry name" value="Rossmann-like_a/b/a_fold"/>
</dbReference>
<dbReference type="eggNOG" id="COG0603">
    <property type="taxonomic scope" value="Bacteria"/>
</dbReference>
<dbReference type="PANTHER" id="PTHR42914">
    <property type="entry name" value="7-CYANO-7-DEAZAGUANINE SYNTHASE"/>
    <property type="match status" value="1"/>
</dbReference>
<dbReference type="RefSeq" id="WP_034988702.1">
    <property type="nucleotide sequence ID" value="NZ_AYZF01000008.1"/>
</dbReference>
<dbReference type="EMBL" id="AYZF01000008">
    <property type="protein sequence ID" value="KRN07118.1"/>
    <property type="molecule type" value="Genomic_DNA"/>
</dbReference>
<evidence type="ECO:0000313" key="11">
    <source>
        <dbReference type="EMBL" id="KRN07118.1"/>
    </source>
</evidence>
<dbReference type="GO" id="GO:0008616">
    <property type="term" value="P:tRNA queuosine(34) biosynthetic process"/>
    <property type="evidence" value="ECO:0007669"/>
    <property type="project" value="UniProtKB-UniRule"/>
</dbReference>
<comment type="function">
    <text evidence="10">Catalyzes the ATP-dependent conversion of 7-carboxy-7-deazaguanine (CDG) to 7-cyano-7-deazaguanine (preQ(0)).</text>
</comment>
<evidence type="ECO:0000256" key="9">
    <source>
        <dbReference type="ARBA" id="ARBA00047890"/>
    </source>
</evidence>
<dbReference type="PATRIC" id="fig|1423806.3.peg.699"/>
<proteinExistence type="inferred from homology"/>
<feature type="binding site" evidence="10">
    <location>
        <position position="205"/>
    </location>
    <ligand>
        <name>Zn(2+)</name>
        <dbReference type="ChEBI" id="CHEBI:29105"/>
    </ligand>
</feature>
<keyword evidence="5 10" id="KW-0862">Zinc</keyword>
<dbReference type="GO" id="GO:0016879">
    <property type="term" value="F:ligase activity, forming carbon-nitrogen bonds"/>
    <property type="evidence" value="ECO:0007669"/>
    <property type="project" value="UniProtKB-UniRule"/>
</dbReference>
<evidence type="ECO:0000256" key="1">
    <source>
        <dbReference type="ARBA" id="ARBA00005061"/>
    </source>
</evidence>
<organism evidence="11 12">
    <name type="scientific">Liquorilactobacillus sucicola DSM 21376 = JCM 15457</name>
    <dbReference type="NCBI Taxonomy" id="1423806"/>
    <lineage>
        <taxon>Bacteria</taxon>
        <taxon>Bacillati</taxon>
        <taxon>Bacillota</taxon>
        <taxon>Bacilli</taxon>
        <taxon>Lactobacillales</taxon>
        <taxon>Lactobacillaceae</taxon>
        <taxon>Liquorilactobacillus</taxon>
    </lineage>
</organism>
<evidence type="ECO:0000256" key="3">
    <source>
        <dbReference type="ARBA" id="ARBA00022723"/>
    </source>
</evidence>
<evidence type="ECO:0000256" key="6">
    <source>
        <dbReference type="ARBA" id="ARBA00022840"/>
    </source>
</evidence>
<sequence length="234" mass="25402">MGQVVLLSGGMDSATCLALAVRKYGAEQVCALAFTYGQKHDLEIVNARQVAHFFDVKLVEAAIDRKIFTGSNSTLLKGNGDIEEKSYAEIIQEKGTGIVDTYVPFRNGLMLSQAAALAYSIQLDEVAYGAHKDDAAGDVYPDCSPGFYQSMNAAVAAGTAGKVTLIAPLIELNKAGVVRLGRKLGVPFELTRSCYEGRKYACGKCGTCRDRIKAFRDNGLKDPIRYEKEPDWDK</sequence>
<evidence type="ECO:0000256" key="5">
    <source>
        <dbReference type="ARBA" id="ARBA00022833"/>
    </source>
</evidence>
<dbReference type="PIRSF" id="PIRSF006293">
    <property type="entry name" value="ExsB"/>
    <property type="match status" value="1"/>
</dbReference>
<evidence type="ECO:0000256" key="7">
    <source>
        <dbReference type="ARBA" id="ARBA00037993"/>
    </source>
</evidence>
<dbReference type="UniPathway" id="UPA00391"/>
<evidence type="ECO:0000256" key="4">
    <source>
        <dbReference type="ARBA" id="ARBA00022741"/>
    </source>
</evidence>
<dbReference type="Pfam" id="PF06508">
    <property type="entry name" value="QueC"/>
    <property type="match status" value="1"/>
</dbReference>